<evidence type="ECO:0000313" key="7">
    <source>
        <dbReference type="Proteomes" id="UP001552521"/>
    </source>
</evidence>
<dbReference type="Pfam" id="PF00440">
    <property type="entry name" value="TetR_N"/>
    <property type="match status" value="1"/>
</dbReference>
<keyword evidence="2 4" id="KW-0238">DNA-binding</keyword>
<accession>A0ABV3HWI7</accession>
<dbReference type="EMBL" id="JBFAQK010000026">
    <property type="protein sequence ID" value="MEV4682958.1"/>
    <property type="molecule type" value="Genomic_DNA"/>
</dbReference>
<evidence type="ECO:0000256" key="2">
    <source>
        <dbReference type="ARBA" id="ARBA00023125"/>
    </source>
</evidence>
<keyword evidence="7" id="KW-1185">Reference proteome</keyword>
<evidence type="ECO:0000256" key="3">
    <source>
        <dbReference type="ARBA" id="ARBA00023163"/>
    </source>
</evidence>
<dbReference type="PANTHER" id="PTHR30055:SF234">
    <property type="entry name" value="HTH-TYPE TRANSCRIPTIONAL REGULATOR BETI"/>
    <property type="match status" value="1"/>
</dbReference>
<dbReference type="NCBIfam" id="NF041196">
    <property type="entry name" value="ScbR_bind_reg"/>
    <property type="match status" value="1"/>
</dbReference>
<evidence type="ECO:0000259" key="5">
    <source>
        <dbReference type="PROSITE" id="PS50977"/>
    </source>
</evidence>
<evidence type="ECO:0000256" key="1">
    <source>
        <dbReference type="ARBA" id="ARBA00023015"/>
    </source>
</evidence>
<dbReference type="InterPro" id="IPR001647">
    <property type="entry name" value="HTH_TetR"/>
</dbReference>
<keyword evidence="1" id="KW-0805">Transcription regulation</keyword>
<dbReference type="PROSITE" id="PS50977">
    <property type="entry name" value="HTH_TETR_2"/>
    <property type="match status" value="1"/>
</dbReference>
<protein>
    <submittedName>
        <fullName evidence="6">ScbR family autoregulator-binding transcription factor</fullName>
    </submittedName>
</protein>
<dbReference type="Gene3D" id="1.10.357.10">
    <property type="entry name" value="Tetracycline Repressor, domain 2"/>
    <property type="match status" value="1"/>
</dbReference>
<name>A0ABV3HWI7_9ACTN</name>
<gene>
    <name evidence="6" type="ORF">AB0K36_19470</name>
</gene>
<feature type="domain" description="HTH tetR-type" evidence="5">
    <location>
        <begin position="87"/>
        <end position="147"/>
    </location>
</feature>
<sequence>MVTAYAGFRCWSDAIIPLERDLWVLEAKPAWWFGYLVFTGRCTVTGSRCGRGLSVGRWAAKIRTRRFLFVGAGMSEVVVMARQERAVRTRRAILMAAAEVFDEVGYEAATISEILKRSGLTKGALYFHFASKEELAQGVLAEQVHALPDLPEGELMLQTAVDRALLLAHLLRRDTGDPIVRGSVRLTVEQGALRDGLDRRVPMQAWMEQTQVLFEQAQAAGEILPHVDLVGAAKTFVGAFTGVQVLSNIMTGRQDMTERVADLYRFLMTAIAVPGVLVRLDFSPGRGVRVYEDAVRRRDAAPEPAAH</sequence>
<organism evidence="6 7">
    <name type="scientific">Streptomyces kurssanovii</name>
    <dbReference type="NCBI Taxonomy" id="67312"/>
    <lineage>
        <taxon>Bacteria</taxon>
        <taxon>Bacillati</taxon>
        <taxon>Actinomycetota</taxon>
        <taxon>Actinomycetes</taxon>
        <taxon>Kitasatosporales</taxon>
        <taxon>Streptomycetaceae</taxon>
        <taxon>Streptomyces</taxon>
    </lineage>
</organism>
<dbReference type="InterPro" id="IPR036271">
    <property type="entry name" value="Tet_transcr_reg_TetR-rel_C_sf"/>
</dbReference>
<reference evidence="6 7" key="1">
    <citation type="submission" date="2024-06" db="EMBL/GenBank/DDBJ databases">
        <title>The Natural Products Discovery Center: Release of the First 8490 Sequenced Strains for Exploring Actinobacteria Biosynthetic Diversity.</title>
        <authorList>
            <person name="Kalkreuter E."/>
            <person name="Kautsar S.A."/>
            <person name="Yang D."/>
            <person name="Bader C.D."/>
            <person name="Teijaro C.N."/>
            <person name="Fluegel L."/>
            <person name="Davis C.M."/>
            <person name="Simpson J.R."/>
            <person name="Lauterbach L."/>
            <person name="Steele A.D."/>
            <person name="Gui C."/>
            <person name="Meng S."/>
            <person name="Li G."/>
            <person name="Viehrig K."/>
            <person name="Ye F."/>
            <person name="Su P."/>
            <person name="Kiefer A.F."/>
            <person name="Nichols A."/>
            <person name="Cepeda A.J."/>
            <person name="Yan W."/>
            <person name="Fan B."/>
            <person name="Jiang Y."/>
            <person name="Adhikari A."/>
            <person name="Zheng C.-J."/>
            <person name="Schuster L."/>
            <person name="Cowan T.M."/>
            <person name="Smanski M.J."/>
            <person name="Chevrette M.G."/>
            <person name="De Carvalho L.P.S."/>
            <person name="Shen B."/>
        </authorList>
    </citation>
    <scope>NUCLEOTIDE SEQUENCE [LARGE SCALE GENOMIC DNA]</scope>
    <source>
        <strain evidence="6 7">NPDC049344</strain>
    </source>
</reference>
<evidence type="ECO:0000313" key="6">
    <source>
        <dbReference type="EMBL" id="MEV4682958.1"/>
    </source>
</evidence>
<dbReference type="PANTHER" id="PTHR30055">
    <property type="entry name" value="HTH-TYPE TRANSCRIPTIONAL REGULATOR RUTR"/>
    <property type="match status" value="1"/>
</dbReference>
<dbReference type="PROSITE" id="PS01081">
    <property type="entry name" value="HTH_TETR_1"/>
    <property type="match status" value="1"/>
</dbReference>
<dbReference type="SUPFAM" id="SSF46689">
    <property type="entry name" value="Homeodomain-like"/>
    <property type="match status" value="1"/>
</dbReference>
<dbReference type="Pfam" id="PF21935">
    <property type="entry name" value="TetR_C_45"/>
    <property type="match status" value="1"/>
</dbReference>
<comment type="caution">
    <text evidence="6">The sequence shown here is derived from an EMBL/GenBank/DDBJ whole genome shotgun (WGS) entry which is preliminary data.</text>
</comment>
<dbReference type="InterPro" id="IPR009057">
    <property type="entry name" value="Homeodomain-like_sf"/>
</dbReference>
<proteinExistence type="predicted"/>
<dbReference type="SUPFAM" id="SSF48498">
    <property type="entry name" value="Tetracyclin repressor-like, C-terminal domain"/>
    <property type="match status" value="1"/>
</dbReference>
<feature type="DNA-binding region" description="H-T-H motif" evidence="4">
    <location>
        <begin position="110"/>
        <end position="129"/>
    </location>
</feature>
<keyword evidence="3" id="KW-0804">Transcription</keyword>
<dbReference type="InterPro" id="IPR023772">
    <property type="entry name" value="DNA-bd_HTH_TetR-type_CS"/>
</dbReference>
<evidence type="ECO:0000256" key="4">
    <source>
        <dbReference type="PROSITE-ProRule" id="PRU00335"/>
    </source>
</evidence>
<dbReference type="PRINTS" id="PR00455">
    <property type="entry name" value="HTHTETR"/>
</dbReference>
<dbReference type="InterPro" id="IPR047923">
    <property type="entry name" value="ArpA-like"/>
</dbReference>
<dbReference type="InterPro" id="IPR054126">
    <property type="entry name" value="CprB_TetR_C"/>
</dbReference>
<dbReference type="InterPro" id="IPR050109">
    <property type="entry name" value="HTH-type_TetR-like_transc_reg"/>
</dbReference>
<dbReference type="Proteomes" id="UP001552521">
    <property type="component" value="Unassembled WGS sequence"/>
</dbReference>